<dbReference type="AlphaFoldDB" id="A0A1G9XS81"/>
<feature type="transmembrane region" description="Helical" evidence="1">
    <location>
        <begin position="27"/>
        <end position="50"/>
    </location>
</feature>
<proteinExistence type="predicted"/>
<keyword evidence="3" id="KW-1185">Reference proteome</keyword>
<organism evidence="2 3">
    <name type="scientific">Methylobacterium phyllostachyos</name>
    <dbReference type="NCBI Taxonomy" id="582672"/>
    <lineage>
        <taxon>Bacteria</taxon>
        <taxon>Pseudomonadati</taxon>
        <taxon>Pseudomonadota</taxon>
        <taxon>Alphaproteobacteria</taxon>
        <taxon>Hyphomicrobiales</taxon>
        <taxon>Methylobacteriaceae</taxon>
        <taxon>Methylobacterium</taxon>
    </lineage>
</organism>
<gene>
    <name evidence="2" type="ORF">SAMN05216360_10512</name>
</gene>
<sequence length="62" mass="6040">MAARQLSGAGQQHVEVAAPAPRSGEGAVIYVLVIMLAGSGSAIGSVVFNAEDGCEAAAKAIA</sequence>
<keyword evidence="1" id="KW-0472">Membrane</keyword>
<keyword evidence="1" id="KW-1133">Transmembrane helix</keyword>
<protein>
    <submittedName>
        <fullName evidence="2">Uncharacterized protein</fullName>
    </submittedName>
</protein>
<keyword evidence="1" id="KW-0812">Transmembrane</keyword>
<evidence type="ECO:0000256" key="1">
    <source>
        <dbReference type="SAM" id="Phobius"/>
    </source>
</evidence>
<dbReference type="Proteomes" id="UP000198704">
    <property type="component" value="Unassembled WGS sequence"/>
</dbReference>
<evidence type="ECO:0000313" key="3">
    <source>
        <dbReference type="Proteomes" id="UP000198704"/>
    </source>
</evidence>
<name>A0A1G9XS81_9HYPH</name>
<evidence type="ECO:0000313" key="2">
    <source>
        <dbReference type="EMBL" id="SDM99628.1"/>
    </source>
</evidence>
<reference evidence="3" key="1">
    <citation type="submission" date="2016-10" db="EMBL/GenBank/DDBJ databases">
        <authorList>
            <person name="Varghese N."/>
            <person name="Submissions S."/>
        </authorList>
    </citation>
    <scope>NUCLEOTIDE SEQUENCE [LARGE SCALE GENOMIC DNA]</scope>
    <source>
        <strain evidence="3">BL47</strain>
    </source>
</reference>
<dbReference type="EMBL" id="FNHS01000005">
    <property type="protein sequence ID" value="SDM99628.1"/>
    <property type="molecule type" value="Genomic_DNA"/>
</dbReference>
<accession>A0A1G9XS81</accession>